<dbReference type="EMBL" id="LUEZ02000138">
    <property type="protein sequence ID" value="RDB15791.1"/>
    <property type="molecule type" value="Genomic_DNA"/>
</dbReference>
<sequence>MRTHIEWQTSFKLCAEDAMNGFFLYSLLLDLSERRGILVLSHDAPSQKDRLQPALDVRNKATEGIGQECYPHACDVCFIVYTDDNGVLRKMHPAVCDGDTIGHPTCNVHDCKVLLTTQHHNFCPLHGHLNSKCAVTICPLKNSPGFRTCENPAHRELEKAYYKRGDAIFQLRLRLKKAGVVVSVDSVPLEMNVRDDEAVIMESTSQGLVEVITCDGKSESGNQKVQAYFGRRRTHNEQLIMWPCGVILSRATFYGSEAVSAVHTFAKATFPTPESTPEFFIFDNNCKLDAHQRSINDTHFTNTGKPVDTFHFKSKHKLTDTHCQRYCNPAAFPELIKNGKWMVNMSICEQTNVWFGGYQAIVRDMEVTRYNFFLDEMIKRRNRYIVSELEVKGNSPWVIPMSAIFPESIKE</sequence>
<name>A0A369J1B8_HYPMA</name>
<dbReference type="Pfam" id="PF18721">
    <property type="entry name" value="CxC6"/>
    <property type="match status" value="1"/>
</dbReference>
<evidence type="ECO:0000259" key="1">
    <source>
        <dbReference type="Pfam" id="PF18721"/>
    </source>
</evidence>
<organism evidence="2 3">
    <name type="scientific">Hypsizygus marmoreus</name>
    <name type="common">White beech mushroom</name>
    <name type="synonym">Agaricus marmoreus</name>
    <dbReference type="NCBI Taxonomy" id="39966"/>
    <lineage>
        <taxon>Eukaryota</taxon>
        <taxon>Fungi</taxon>
        <taxon>Dikarya</taxon>
        <taxon>Basidiomycota</taxon>
        <taxon>Agaricomycotina</taxon>
        <taxon>Agaricomycetes</taxon>
        <taxon>Agaricomycetidae</taxon>
        <taxon>Agaricales</taxon>
        <taxon>Tricholomatineae</taxon>
        <taxon>Lyophyllaceae</taxon>
        <taxon>Hypsizygus</taxon>
    </lineage>
</organism>
<dbReference type="STRING" id="39966.A0A369J1B8"/>
<feature type="domain" description="CxC6 like cysteine cluster associated with KDZ" evidence="1">
    <location>
        <begin position="95"/>
        <end position="159"/>
    </location>
</feature>
<comment type="caution">
    <text evidence="2">The sequence shown here is derived from an EMBL/GenBank/DDBJ whole genome shotgun (WGS) entry which is preliminary data.</text>
</comment>
<dbReference type="InterPro" id="IPR040898">
    <property type="entry name" value="CxC6"/>
</dbReference>
<keyword evidence="3" id="KW-1185">Reference proteome</keyword>
<proteinExistence type="predicted"/>
<evidence type="ECO:0000313" key="2">
    <source>
        <dbReference type="EMBL" id="RDB15791.1"/>
    </source>
</evidence>
<dbReference type="AlphaFoldDB" id="A0A369J1B8"/>
<evidence type="ECO:0000313" key="3">
    <source>
        <dbReference type="Proteomes" id="UP000076154"/>
    </source>
</evidence>
<dbReference type="InParanoid" id="A0A369J1B8"/>
<reference evidence="2" key="1">
    <citation type="submission" date="2018-04" db="EMBL/GenBank/DDBJ databases">
        <title>Whole genome sequencing of Hypsizygus marmoreus.</title>
        <authorList>
            <person name="Choi I.-G."/>
            <person name="Min B."/>
            <person name="Kim J.-G."/>
            <person name="Kim S."/>
            <person name="Oh Y.-L."/>
            <person name="Kong W.-S."/>
            <person name="Park H."/>
            <person name="Jeong J."/>
            <person name="Song E.-S."/>
        </authorList>
    </citation>
    <scope>NUCLEOTIDE SEQUENCE [LARGE SCALE GENOMIC DNA]</scope>
    <source>
        <strain evidence="2">51987-8</strain>
    </source>
</reference>
<dbReference type="Proteomes" id="UP000076154">
    <property type="component" value="Unassembled WGS sequence"/>
</dbReference>
<accession>A0A369J1B8</accession>
<gene>
    <name evidence="2" type="ORF">Hypma_003744</name>
</gene>
<protein>
    <recommendedName>
        <fullName evidence="1">CxC6 like cysteine cluster associated with KDZ domain-containing protein</fullName>
    </recommendedName>
</protein>
<dbReference type="OrthoDB" id="2501483at2759"/>